<dbReference type="Proteomes" id="UP000603453">
    <property type="component" value="Unassembled WGS sequence"/>
</dbReference>
<comment type="caution">
    <text evidence="1">The sequence shown here is derived from an EMBL/GenBank/DDBJ whole genome shotgun (WGS) entry which is preliminary data.</text>
</comment>
<accession>A0A8H7UYF2</accession>
<sequence>MIRSFLNDEVPRAIPPVLTNTAVVENEEKEEYLQGCEEEEKVDIMSANQFYWNMFGVIMDTRLYFAKNYYSNTTTVSSKIVTMFYNFVEITLLQPLLQDKA</sequence>
<dbReference type="AlphaFoldDB" id="A0A8H7UYF2"/>
<gene>
    <name evidence="1" type="ORF">INT47_000236</name>
</gene>
<organism evidence="1 2">
    <name type="scientific">Mucor saturninus</name>
    <dbReference type="NCBI Taxonomy" id="64648"/>
    <lineage>
        <taxon>Eukaryota</taxon>
        <taxon>Fungi</taxon>
        <taxon>Fungi incertae sedis</taxon>
        <taxon>Mucoromycota</taxon>
        <taxon>Mucoromycotina</taxon>
        <taxon>Mucoromycetes</taxon>
        <taxon>Mucorales</taxon>
        <taxon>Mucorineae</taxon>
        <taxon>Mucoraceae</taxon>
        <taxon>Mucor</taxon>
    </lineage>
</organism>
<name>A0A8H7UYF2_9FUNG</name>
<protein>
    <submittedName>
        <fullName evidence="1">Uncharacterized protein</fullName>
    </submittedName>
</protein>
<proteinExistence type="predicted"/>
<reference evidence="1" key="1">
    <citation type="submission" date="2020-12" db="EMBL/GenBank/DDBJ databases">
        <title>Metabolic potential, ecology and presence of endohyphal bacteria is reflected in genomic diversity of Mucoromycotina.</title>
        <authorList>
            <person name="Muszewska A."/>
            <person name="Okrasinska A."/>
            <person name="Steczkiewicz K."/>
            <person name="Drgas O."/>
            <person name="Orlowska M."/>
            <person name="Perlinska-Lenart U."/>
            <person name="Aleksandrzak-Piekarczyk T."/>
            <person name="Szatraj K."/>
            <person name="Zielenkiewicz U."/>
            <person name="Pilsyk S."/>
            <person name="Malc E."/>
            <person name="Mieczkowski P."/>
            <person name="Kruszewska J.S."/>
            <person name="Biernat P."/>
            <person name="Pawlowska J."/>
        </authorList>
    </citation>
    <scope>NUCLEOTIDE SEQUENCE</scope>
    <source>
        <strain evidence="1">WA0000017839</strain>
    </source>
</reference>
<keyword evidence="2" id="KW-1185">Reference proteome</keyword>
<evidence type="ECO:0000313" key="2">
    <source>
        <dbReference type="Proteomes" id="UP000603453"/>
    </source>
</evidence>
<dbReference type="EMBL" id="JAEPRD010000053">
    <property type="protein sequence ID" value="KAG2203316.1"/>
    <property type="molecule type" value="Genomic_DNA"/>
</dbReference>
<evidence type="ECO:0000313" key="1">
    <source>
        <dbReference type="EMBL" id="KAG2203316.1"/>
    </source>
</evidence>